<gene>
    <name evidence="11" type="ORF">CMC5_056230</name>
</gene>
<protein>
    <recommendedName>
        <fullName evidence="9">Multidrug-efflux transporter</fullName>
    </recommendedName>
</protein>
<evidence type="ECO:0000256" key="5">
    <source>
        <dbReference type="ARBA" id="ARBA00022692"/>
    </source>
</evidence>
<dbReference type="AlphaFoldDB" id="A0A0K1ELD1"/>
<keyword evidence="12" id="KW-1185">Reference proteome</keyword>
<keyword evidence="8 10" id="KW-0472">Membrane</keyword>
<evidence type="ECO:0000256" key="3">
    <source>
        <dbReference type="ARBA" id="ARBA00022449"/>
    </source>
</evidence>
<feature type="transmembrane region" description="Helical" evidence="10">
    <location>
        <begin position="60"/>
        <end position="82"/>
    </location>
</feature>
<evidence type="ECO:0000256" key="7">
    <source>
        <dbReference type="ARBA" id="ARBA00023065"/>
    </source>
</evidence>
<dbReference type="GO" id="GO:0005886">
    <property type="term" value="C:plasma membrane"/>
    <property type="evidence" value="ECO:0007669"/>
    <property type="project" value="UniProtKB-SubCell"/>
</dbReference>
<evidence type="ECO:0000256" key="9">
    <source>
        <dbReference type="ARBA" id="ARBA00031636"/>
    </source>
</evidence>
<feature type="transmembrane region" description="Helical" evidence="10">
    <location>
        <begin position="103"/>
        <end position="126"/>
    </location>
</feature>
<dbReference type="PANTHER" id="PTHR43298">
    <property type="entry name" value="MULTIDRUG RESISTANCE PROTEIN NORM-RELATED"/>
    <property type="match status" value="1"/>
</dbReference>
<feature type="transmembrane region" description="Helical" evidence="10">
    <location>
        <begin position="208"/>
        <end position="232"/>
    </location>
</feature>
<organism evidence="11 12">
    <name type="scientific">Chondromyces crocatus</name>
    <dbReference type="NCBI Taxonomy" id="52"/>
    <lineage>
        <taxon>Bacteria</taxon>
        <taxon>Pseudomonadati</taxon>
        <taxon>Myxococcota</taxon>
        <taxon>Polyangia</taxon>
        <taxon>Polyangiales</taxon>
        <taxon>Polyangiaceae</taxon>
        <taxon>Chondromyces</taxon>
    </lineage>
</organism>
<dbReference type="EMBL" id="CP012159">
    <property type="protein sequence ID" value="AKT41423.1"/>
    <property type="molecule type" value="Genomic_DNA"/>
</dbReference>
<dbReference type="InterPro" id="IPR002528">
    <property type="entry name" value="MATE_fam"/>
</dbReference>
<dbReference type="InterPro" id="IPR050222">
    <property type="entry name" value="MATE_MdtK"/>
</dbReference>
<dbReference type="Proteomes" id="UP000067626">
    <property type="component" value="Chromosome"/>
</dbReference>
<keyword evidence="2" id="KW-0813">Transport</keyword>
<feature type="transmembrane region" description="Helical" evidence="10">
    <location>
        <begin position="447"/>
        <end position="469"/>
    </location>
</feature>
<feature type="transmembrane region" description="Helical" evidence="10">
    <location>
        <begin position="395"/>
        <end position="414"/>
    </location>
</feature>
<dbReference type="PANTHER" id="PTHR43298:SF2">
    <property type="entry name" value="FMN_FAD EXPORTER YEEO-RELATED"/>
    <property type="match status" value="1"/>
</dbReference>
<keyword evidence="5 10" id="KW-0812">Transmembrane</keyword>
<evidence type="ECO:0000256" key="2">
    <source>
        <dbReference type="ARBA" id="ARBA00022448"/>
    </source>
</evidence>
<dbReference type="KEGG" id="ccro:CMC5_056230"/>
<keyword evidence="7" id="KW-0406">Ion transport</keyword>
<dbReference type="STRING" id="52.CMC5_056230"/>
<dbReference type="OrthoDB" id="5484585at2"/>
<feature type="transmembrane region" description="Helical" evidence="10">
    <location>
        <begin position="311"/>
        <end position="335"/>
    </location>
</feature>
<dbReference type="RefSeq" id="WP_050433217.1">
    <property type="nucleotide sequence ID" value="NZ_CP012159.1"/>
</dbReference>
<keyword evidence="3" id="KW-0050">Antiport</keyword>
<feature type="transmembrane region" description="Helical" evidence="10">
    <location>
        <begin position="253"/>
        <end position="279"/>
    </location>
</feature>
<evidence type="ECO:0000313" key="12">
    <source>
        <dbReference type="Proteomes" id="UP000067626"/>
    </source>
</evidence>
<dbReference type="GO" id="GO:0006811">
    <property type="term" value="P:monoatomic ion transport"/>
    <property type="evidence" value="ECO:0007669"/>
    <property type="project" value="UniProtKB-KW"/>
</dbReference>
<feature type="transmembrane region" description="Helical" evidence="10">
    <location>
        <begin position="175"/>
        <end position="196"/>
    </location>
</feature>
<dbReference type="Pfam" id="PF01554">
    <property type="entry name" value="MatE"/>
    <property type="match status" value="2"/>
</dbReference>
<proteinExistence type="predicted"/>
<dbReference type="InterPro" id="IPR048279">
    <property type="entry name" value="MdtK-like"/>
</dbReference>
<reference evidence="11 12" key="1">
    <citation type="submission" date="2015-07" db="EMBL/GenBank/DDBJ databases">
        <title>Genome analysis of myxobacterium Chondromyces crocatus Cm c5 reveals a high potential for natural compound synthesis and the genetic basis for the loss of fruiting body formation.</title>
        <authorList>
            <person name="Zaburannyi N."/>
            <person name="Bunk B."/>
            <person name="Maier J."/>
            <person name="Overmann J."/>
            <person name="Mueller R."/>
        </authorList>
    </citation>
    <scope>NUCLEOTIDE SEQUENCE [LARGE SCALE GENOMIC DNA]</scope>
    <source>
        <strain evidence="11 12">Cm c5</strain>
    </source>
</reference>
<dbReference type="GO" id="GO:0015297">
    <property type="term" value="F:antiporter activity"/>
    <property type="evidence" value="ECO:0007669"/>
    <property type="project" value="UniProtKB-KW"/>
</dbReference>
<dbReference type="CDD" id="cd13133">
    <property type="entry name" value="MATE_like_7"/>
    <property type="match status" value="1"/>
</dbReference>
<evidence type="ECO:0000256" key="8">
    <source>
        <dbReference type="ARBA" id="ARBA00023136"/>
    </source>
</evidence>
<dbReference type="GO" id="GO:0042910">
    <property type="term" value="F:xenobiotic transmembrane transporter activity"/>
    <property type="evidence" value="ECO:0007669"/>
    <property type="project" value="InterPro"/>
</dbReference>
<evidence type="ECO:0000256" key="4">
    <source>
        <dbReference type="ARBA" id="ARBA00022475"/>
    </source>
</evidence>
<evidence type="ECO:0000256" key="6">
    <source>
        <dbReference type="ARBA" id="ARBA00022989"/>
    </source>
</evidence>
<evidence type="ECO:0000256" key="1">
    <source>
        <dbReference type="ARBA" id="ARBA00004651"/>
    </source>
</evidence>
<sequence>MAQITLPAPGSNAVTAGPPRRAILRLALPTVAAMLTQSVVNEVDIVFFARLPCPESSNAQAALLPSLIILWLFGGSLSAISVGTQAFSGRRYAEKRFEDAGAVLLNALLFATVAGVAFSALGYLLMPFLLGAIIKVEGARQAAHEYLQWRLLGVTSMAATFALKAFFDGIGKTHIHLVSAVVMNTLNIALCLLLIFGNPSLGIPKLGIAGAGIAGVVSTYVGLAIMVAYALLPEYRKLYRPFQWSRRNRSLTWSILKLSIPSGVATIAIMTGFALFYAIASQLDSIAPAGAVSPLCPGGRSEPVYSAATTVIVGVLKLTFTACLAFGTSTATLVAQSLGENDPEKAARFGWTSARLGLVIFGVVGLLEAVFAQQILSVVSGSELVQQAALRPMQVMGVCTPIVAVAMILTQALFGAGNTVFVMVVELVLHFACLVPLAWLFGITLGFGLIGIWAAAVLYVVLLAAIMAWKFRSGDWKNIRLDPAST</sequence>
<evidence type="ECO:0000313" key="11">
    <source>
        <dbReference type="EMBL" id="AKT41423.1"/>
    </source>
</evidence>
<feature type="transmembrane region" description="Helical" evidence="10">
    <location>
        <begin position="421"/>
        <end position="441"/>
    </location>
</feature>
<feature type="transmembrane region" description="Helical" evidence="10">
    <location>
        <begin position="146"/>
        <end position="163"/>
    </location>
</feature>
<dbReference type="PIRSF" id="PIRSF006603">
    <property type="entry name" value="DinF"/>
    <property type="match status" value="1"/>
</dbReference>
<feature type="transmembrane region" description="Helical" evidence="10">
    <location>
        <begin position="356"/>
        <end position="375"/>
    </location>
</feature>
<name>A0A0K1ELD1_CHOCO</name>
<accession>A0A0K1ELD1</accession>
<keyword evidence="6 10" id="KW-1133">Transmembrane helix</keyword>
<keyword evidence="4" id="KW-1003">Cell membrane</keyword>
<comment type="subcellular location">
    <subcellularLocation>
        <location evidence="1">Cell membrane</location>
        <topology evidence="1">Multi-pass membrane protein</topology>
    </subcellularLocation>
</comment>
<evidence type="ECO:0000256" key="10">
    <source>
        <dbReference type="SAM" id="Phobius"/>
    </source>
</evidence>